<dbReference type="InterPro" id="IPR033132">
    <property type="entry name" value="GH_1_N_CS"/>
</dbReference>
<dbReference type="PANTHER" id="PTHR10353">
    <property type="entry name" value="GLYCOSYL HYDROLASE"/>
    <property type="match status" value="1"/>
</dbReference>
<name>A0A4Y7L7J9_PAPSO</name>
<keyword evidence="4" id="KW-0325">Glycoprotein</keyword>
<evidence type="ECO:0000313" key="9">
    <source>
        <dbReference type="Proteomes" id="UP000316621"/>
    </source>
</evidence>
<dbReference type="AlphaFoldDB" id="A0A4Y7L7J9"/>
<keyword evidence="9" id="KW-1185">Reference proteome</keyword>
<dbReference type="EMBL" id="CM010724">
    <property type="protein sequence ID" value="RZC80917.1"/>
    <property type="molecule type" value="Genomic_DNA"/>
</dbReference>
<dbReference type="Gene3D" id="3.30.1330.80">
    <property type="entry name" value="Hypothetical protein, similar to alpha- acetolactate decarboxylase, domain 2"/>
    <property type="match status" value="1"/>
</dbReference>
<feature type="chain" id="PRO_5021227402" description="PPC domain-containing protein" evidence="6">
    <location>
        <begin position="25"/>
        <end position="561"/>
    </location>
</feature>
<gene>
    <name evidence="8" type="ORF">C5167_043507</name>
</gene>
<dbReference type="InterPro" id="IPR001360">
    <property type="entry name" value="Glyco_hydro_1"/>
</dbReference>
<dbReference type="Proteomes" id="UP000316621">
    <property type="component" value="Chromosome 10"/>
</dbReference>
<proteinExistence type="inferred from homology"/>
<keyword evidence="3" id="KW-0378">Hydrolase</keyword>
<evidence type="ECO:0000256" key="5">
    <source>
        <dbReference type="RuleBase" id="RU003690"/>
    </source>
</evidence>
<keyword evidence="2 6" id="KW-0732">Signal</keyword>
<evidence type="ECO:0000256" key="1">
    <source>
        <dbReference type="ARBA" id="ARBA00010838"/>
    </source>
</evidence>
<protein>
    <recommendedName>
        <fullName evidence="7">PPC domain-containing protein</fullName>
    </recommendedName>
</protein>
<evidence type="ECO:0000256" key="6">
    <source>
        <dbReference type="SAM" id="SignalP"/>
    </source>
</evidence>
<dbReference type="GO" id="GO:0005975">
    <property type="term" value="P:carbohydrate metabolic process"/>
    <property type="evidence" value="ECO:0007669"/>
    <property type="project" value="InterPro"/>
</dbReference>
<accession>A0A4Y7L7J9</accession>
<dbReference type="PROSITE" id="PS00653">
    <property type="entry name" value="GLYCOSYL_HYDROL_F1_2"/>
    <property type="match status" value="1"/>
</dbReference>
<evidence type="ECO:0000256" key="2">
    <source>
        <dbReference type="ARBA" id="ARBA00022729"/>
    </source>
</evidence>
<organism evidence="8 9">
    <name type="scientific">Papaver somniferum</name>
    <name type="common">Opium poppy</name>
    <dbReference type="NCBI Taxonomy" id="3469"/>
    <lineage>
        <taxon>Eukaryota</taxon>
        <taxon>Viridiplantae</taxon>
        <taxon>Streptophyta</taxon>
        <taxon>Embryophyta</taxon>
        <taxon>Tracheophyta</taxon>
        <taxon>Spermatophyta</taxon>
        <taxon>Magnoliopsida</taxon>
        <taxon>Ranunculales</taxon>
        <taxon>Papaveraceae</taxon>
        <taxon>Papaveroideae</taxon>
        <taxon>Papaver</taxon>
    </lineage>
</organism>
<reference evidence="8 9" key="1">
    <citation type="journal article" date="2018" name="Science">
        <title>The opium poppy genome and morphinan production.</title>
        <authorList>
            <person name="Guo L."/>
            <person name="Winzer T."/>
            <person name="Yang X."/>
            <person name="Li Y."/>
            <person name="Ning Z."/>
            <person name="He Z."/>
            <person name="Teodor R."/>
            <person name="Lu Y."/>
            <person name="Bowser T.A."/>
            <person name="Graham I.A."/>
            <person name="Ye K."/>
        </authorList>
    </citation>
    <scope>NUCLEOTIDE SEQUENCE [LARGE SCALE GENOMIC DNA]</scope>
    <source>
        <strain evidence="9">cv. HN1</strain>
        <tissue evidence="8">Leaves</tissue>
    </source>
</reference>
<dbReference type="Gramene" id="RZC80917">
    <property type="protein sequence ID" value="RZC80917"/>
    <property type="gene ID" value="C5167_043507"/>
</dbReference>
<dbReference type="CDD" id="cd11378">
    <property type="entry name" value="DUF296"/>
    <property type="match status" value="1"/>
</dbReference>
<dbReference type="FunFam" id="3.20.20.80:FF:000069">
    <property type="entry name" value="Beta-glucosidase 1"/>
    <property type="match status" value="1"/>
</dbReference>
<dbReference type="GO" id="GO:0008422">
    <property type="term" value="F:beta-glucosidase activity"/>
    <property type="evidence" value="ECO:0007669"/>
    <property type="project" value="TreeGrafter"/>
</dbReference>
<dbReference type="Pfam" id="PF00232">
    <property type="entry name" value="Glyco_hydro_1"/>
    <property type="match status" value="1"/>
</dbReference>
<evidence type="ECO:0000313" key="8">
    <source>
        <dbReference type="EMBL" id="RZC80917.1"/>
    </source>
</evidence>
<dbReference type="SUPFAM" id="SSF51445">
    <property type="entry name" value="(Trans)glycosidases"/>
    <property type="match status" value="1"/>
</dbReference>
<evidence type="ECO:0000256" key="3">
    <source>
        <dbReference type="ARBA" id="ARBA00022801"/>
    </source>
</evidence>
<evidence type="ECO:0000259" key="7">
    <source>
        <dbReference type="PROSITE" id="PS51742"/>
    </source>
</evidence>
<dbReference type="InterPro" id="IPR005175">
    <property type="entry name" value="PPC_dom"/>
</dbReference>
<dbReference type="PRINTS" id="PR00131">
    <property type="entry name" value="GLHYDRLASE1"/>
</dbReference>
<dbReference type="Gene3D" id="3.20.20.80">
    <property type="entry name" value="Glycosidases"/>
    <property type="match status" value="1"/>
</dbReference>
<dbReference type="SUPFAM" id="SSF117856">
    <property type="entry name" value="AF0104/ALDC/Ptd012-like"/>
    <property type="match status" value="1"/>
</dbReference>
<sequence length="561" mass="63023">MSISNIPCLLFLLLLVSFIEQLATLGFCQEINELRRDDFPSDFVFGAGTSAYQVEGAVAKDGRKPSVWDIFTHEGNVIDKSTRDIAADGYHKYKEDVKLMSDLGLEAYRFSISWSRVLPDGRGAMNPKGIEYYNNRINELISHGIQPHITLYHLDLPQTLEDEYFGWLSPKIIEDFTKYADVCFKEFGDRVGHWTTLNEPNIMFIASYNSGFFPPQRCSYPGGLIFNCTVGNSSVEPYIAMHHYLLSHASAARLYKEKCQAKHNGLVGLNLNFLWAPPKTNNTSDRIASKRAIDFYIGWAMDPLIHGDYPESMKTRVGSRIPSFTETESELIKGSADFIGINHYNTVYIQDNPSNATDGHADYYVDMNVKMSVTKDDTPGGQFDPTGYMPSNPSGLHMLLQYLKEYYGNPPVYIHENGYSAPKNEELNDTVRIDYMNGFIGSTLKAIRNGTNTRGCFVWSFVDVFEVLFGYTTRYGLVHVDFEDKELKRQPKSSARCGNGYSCILLFARFGNVQDIASKIMLFSQQGPRAVCILSANGAVSTVTLQQPASSGGSVTYEIYF</sequence>
<dbReference type="OMA" id="NIMFIAS"/>
<feature type="signal peptide" evidence="6">
    <location>
        <begin position="1"/>
        <end position="24"/>
    </location>
</feature>
<dbReference type="PANTHER" id="PTHR10353:SF29">
    <property type="entry name" value="BETA-GLUCOSIDASE 11"/>
    <property type="match status" value="1"/>
</dbReference>
<dbReference type="PROSITE" id="PS51742">
    <property type="entry name" value="PPC"/>
    <property type="match status" value="1"/>
</dbReference>
<dbReference type="InterPro" id="IPR017853">
    <property type="entry name" value="GH"/>
</dbReference>
<feature type="domain" description="PPC" evidence="7">
    <location>
        <begin position="500"/>
        <end position="561"/>
    </location>
</feature>
<evidence type="ECO:0000256" key="4">
    <source>
        <dbReference type="ARBA" id="ARBA00023180"/>
    </source>
</evidence>
<comment type="similarity">
    <text evidence="1 5">Belongs to the glycosyl hydrolase 1 family.</text>
</comment>